<evidence type="ECO:0000259" key="2">
    <source>
        <dbReference type="Pfam" id="PF00501"/>
    </source>
</evidence>
<evidence type="ECO:0000313" key="4">
    <source>
        <dbReference type="Proteomes" id="UP001582793"/>
    </source>
</evidence>
<evidence type="ECO:0000256" key="1">
    <source>
        <dbReference type="ARBA" id="ARBA00022598"/>
    </source>
</evidence>
<dbReference type="PROSITE" id="PS00455">
    <property type="entry name" value="AMP_BINDING"/>
    <property type="match status" value="1"/>
</dbReference>
<keyword evidence="4" id="KW-1185">Reference proteome</keyword>
<name>A0ABV5D324_9ACTN</name>
<feature type="non-terminal residue" evidence="3">
    <location>
        <position position="284"/>
    </location>
</feature>
<dbReference type="RefSeq" id="WP_375737375.1">
    <property type="nucleotide sequence ID" value="NZ_JBCGDC010000342.1"/>
</dbReference>
<gene>
    <name evidence="3" type="ORF">AAFH96_37265</name>
</gene>
<comment type="caution">
    <text evidence="3">The sequence shown here is derived from an EMBL/GenBank/DDBJ whole genome shotgun (WGS) entry which is preliminary data.</text>
</comment>
<feature type="non-terminal residue" evidence="3">
    <location>
        <position position="1"/>
    </location>
</feature>
<dbReference type="InterPro" id="IPR042099">
    <property type="entry name" value="ANL_N_sf"/>
</dbReference>
<dbReference type="EMBL" id="JBCGDC010000342">
    <property type="protein sequence ID" value="MFB6398664.1"/>
    <property type="molecule type" value="Genomic_DNA"/>
</dbReference>
<organism evidence="3 4">
    <name type="scientific">Polymorphospora lycopeni</name>
    <dbReference type="NCBI Taxonomy" id="3140240"/>
    <lineage>
        <taxon>Bacteria</taxon>
        <taxon>Bacillati</taxon>
        <taxon>Actinomycetota</taxon>
        <taxon>Actinomycetes</taxon>
        <taxon>Micromonosporales</taxon>
        <taxon>Micromonosporaceae</taxon>
        <taxon>Polymorphospora</taxon>
    </lineage>
</organism>
<dbReference type="SUPFAM" id="SSF56801">
    <property type="entry name" value="Acetyl-CoA synthetase-like"/>
    <property type="match status" value="1"/>
</dbReference>
<sequence length="284" mass="31435">AAVLGTLTAGATYVPINPHHPHHRKQQIHTTAGITTTLDTTTITQALHHPNPLTKPTPIPDTTPAYIIFTSGSTGQPKGVQLTHRATQNTIEDINHRYQTTPNDNTIQISQLDFDLSVYDILGTLTAGATITTTPENQHPDPHTWAHLIHHHKVTIWNTVPTLLDILLTTAQPHQLTTLRLALTSGDWIPLDQHHRLTTKNPNTQHIALGGATEAAIWSNHHHITHIPTHWTSIPYGTPLRNQTYRITDPHGNDRPNWVPGELWIGGQGLATGYTNDPERTNTQ</sequence>
<dbReference type="PANTHER" id="PTHR45527">
    <property type="entry name" value="NONRIBOSOMAL PEPTIDE SYNTHETASE"/>
    <property type="match status" value="1"/>
</dbReference>
<reference evidence="3 4" key="1">
    <citation type="submission" date="2024-04" db="EMBL/GenBank/DDBJ databases">
        <title>Polymorphospora sp. isolated from Baiyangdian Lake in Xiong'an New Area.</title>
        <authorList>
            <person name="Zhang X."/>
            <person name="Liu J."/>
        </authorList>
    </citation>
    <scope>NUCLEOTIDE SEQUENCE [LARGE SCALE GENOMIC DNA]</scope>
    <source>
        <strain evidence="3 4">2-325</strain>
    </source>
</reference>
<protein>
    <submittedName>
        <fullName evidence="3">AMP-binding protein</fullName>
    </submittedName>
</protein>
<evidence type="ECO:0000313" key="3">
    <source>
        <dbReference type="EMBL" id="MFB6398664.1"/>
    </source>
</evidence>
<dbReference type="Pfam" id="PF00501">
    <property type="entry name" value="AMP-binding"/>
    <property type="match status" value="1"/>
</dbReference>
<accession>A0ABV5D324</accession>
<keyword evidence="1" id="KW-0436">Ligase</keyword>
<feature type="domain" description="AMP-dependent synthetase/ligase" evidence="2">
    <location>
        <begin position="1"/>
        <end position="274"/>
    </location>
</feature>
<dbReference type="InterPro" id="IPR000873">
    <property type="entry name" value="AMP-dep_synth/lig_dom"/>
</dbReference>
<dbReference type="InterPro" id="IPR020845">
    <property type="entry name" value="AMP-binding_CS"/>
</dbReference>
<proteinExistence type="predicted"/>
<dbReference type="PANTHER" id="PTHR45527:SF10">
    <property type="entry name" value="PYOCHELIN SYNTHASE PCHF"/>
    <property type="match status" value="1"/>
</dbReference>
<dbReference type="Gene3D" id="3.40.50.12780">
    <property type="entry name" value="N-terminal domain of ligase-like"/>
    <property type="match status" value="1"/>
</dbReference>
<dbReference type="Proteomes" id="UP001582793">
    <property type="component" value="Unassembled WGS sequence"/>
</dbReference>